<dbReference type="PANTHER" id="PTHR11360:SF234">
    <property type="entry name" value="MFS-TYPE TRANSPORTER DBAD-RELATED"/>
    <property type="match status" value="1"/>
</dbReference>
<dbReference type="Gene3D" id="1.20.1250.20">
    <property type="entry name" value="MFS general substrate transporter like domains"/>
    <property type="match status" value="2"/>
</dbReference>
<sequence>MEKVDRKDFSYDLELGDGALSGDEKRKSTCDTPTEDISHENEQKDDSRNQSLASTYSSTPIPDGTLRGWLQILSGFMLYFNSWGMVTAFGIFQLHYSNVMLRSESNSSISWIGTIQGFLLAVGSVFAGCVLDRGHPRRLIAFGGFFTVLGLMMTSLCTTYWQIFLAQGVCIGLGSGALFIVAVAVIPGWFEKRRAIATGLAATGSSIGGVVYPITFHKLEPMIGFGWSLRVMGFMALATCAISFACAKMRTLPPPRPKIVDFSGFRELLFTLFAIVSFIGAMGLYVPFFYITEYSLKRGSVSGELVYYMLPILSAGSILGRTSPAFLADRCGCLKVLTFTTAISSILALVWIAVTGQAGVIVWSLLYGAFSGAFVSLQTPTIAAITPDLRLVGGRMGMNNFCLALGVLVGNPVAGAIGGNFKEESRWIGMQVFTGLCLAIAAILVGVTWHVKAKQDRASSKEES</sequence>
<feature type="transmembrane region" description="Helical" evidence="4">
    <location>
        <begin position="427"/>
        <end position="451"/>
    </location>
</feature>
<feature type="transmembrane region" description="Helical" evidence="4">
    <location>
        <begin position="268"/>
        <end position="290"/>
    </location>
</feature>
<dbReference type="InterPro" id="IPR050327">
    <property type="entry name" value="Proton-linked_MCT"/>
</dbReference>
<dbReference type="Proteomes" id="UP000660729">
    <property type="component" value="Unassembled WGS sequence"/>
</dbReference>
<evidence type="ECO:0000256" key="3">
    <source>
        <dbReference type="SAM" id="MobiDB-lite"/>
    </source>
</evidence>
<evidence type="ECO:0000256" key="1">
    <source>
        <dbReference type="ARBA" id="ARBA00004141"/>
    </source>
</evidence>
<feature type="transmembrane region" description="Helical" evidence="4">
    <location>
        <begin position="305"/>
        <end position="322"/>
    </location>
</feature>
<evidence type="ECO:0000313" key="6">
    <source>
        <dbReference type="EMBL" id="KAF7190560.1"/>
    </source>
</evidence>
<evidence type="ECO:0000256" key="2">
    <source>
        <dbReference type="ARBA" id="ARBA00006727"/>
    </source>
</evidence>
<dbReference type="PANTHER" id="PTHR11360">
    <property type="entry name" value="MONOCARBOXYLATE TRANSPORTER"/>
    <property type="match status" value="1"/>
</dbReference>
<evidence type="ECO:0000313" key="7">
    <source>
        <dbReference type="Proteomes" id="UP000660729"/>
    </source>
</evidence>
<dbReference type="InterPro" id="IPR036259">
    <property type="entry name" value="MFS_trans_sf"/>
</dbReference>
<keyword evidence="4" id="KW-1133">Transmembrane helix</keyword>
<evidence type="ECO:0000259" key="5">
    <source>
        <dbReference type="PROSITE" id="PS50850"/>
    </source>
</evidence>
<name>A0A8H6REW2_9PEZI</name>
<organism evidence="6 7">
    <name type="scientific">Pseudocercospora fuligena</name>
    <dbReference type="NCBI Taxonomy" id="685502"/>
    <lineage>
        <taxon>Eukaryota</taxon>
        <taxon>Fungi</taxon>
        <taxon>Dikarya</taxon>
        <taxon>Ascomycota</taxon>
        <taxon>Pezizomycotina</taxon>
        <taxon>Dothideomycetes</taxon>
        <taxon>Dothideomycetidae</taxon>
        <taxon>Mycosphaerellales</taxon>
        <taxon>Mycosphaerellaceae</taxon>
        <taxon>Pseudocercospora</taxon>
    </lineage>
</organism>
<feature type="transmembrane region" description="Helical" evidence="4">
    <location>
        <begin position="197"/>
        <end position="215"/>
    </location>
</feature>
<protein>
    <submittedName>
        <fullName evidence="6">MFS-type transporter dbaD</fullName>
    </submittedName>
</protein>
<proteinExistence type="inferred from homology"/>
<feature type="transmembrane region" description="Helical" evidence="4">
    <location>
        <begin position="227"/>
        <end position="247"/>
    </location>
</feature>
<comment type="similarity">
    <text evidence="2">Belongs to the major facilitator superfamily. Monocarboxylate porter (TC 2.A.1.13) family.</text>
</comment>
<keyword evidence="7" id="KW-1185">Reference proteome</keyword>
<dbReference type="OrthoDB" id="6509908at2759"/>
<comment type="subcellular location">
    <subcellularLocation>
        <location evidence="1">Membrane</location>
        <topology evidence="1">Multi-pass membrane protein</topology>
    </subcellularLocation>
</comment>
<dbReference type="EMBL" id="JABCIY010000168">
    <property type="protein sequence ID" value="KAF7190560.1"/>
    <property type="molecule type" value="Genomic_DNA"/>
</dbReference>
<feature type="transmembrane region" description="Helical" evidence="4">
    <location>
        <begin position="108"/>
        <end position="127"/>
    </location>
</feature>
<gene>
    <name evidence="6" type="ORF">HII31_07719</name>
</gene>
<feature type="transmembrane region" description="Helical" evidence="4">
    <location>
        <begin position="334"/>
        <end position="354"/>
    </location>
</feature>
<dbReference type="InterPro" id="IPR011701">
    <property type="entry name" value="MFS"/>
</dbReference>
<feature type="domain" description="Major facilitator superfamily (MFS) profile" evidence="5">
    <location>
        <begin position="67"/>
        <end position="454"/>
    </location>
</feature>
<feature type="transmembrane region" description="Helical" evidence="4">
    <location>
        <begin position="76"/>
        <end position="96"/>
    </location>
</feature>
<dbReference type="Pfam" id="PF07690">
    <property type="entry name" value="MFS_1"/>
    <property type="match status" value="2"/>
</dbReference>
<comment type="caution">
    <text evidence="6">The sequence shown here is derived from an EMBL/GenBank/DDBJ whole genome shotgun (WGS) entry which is preliminary data.</text>
</comment>
<dbReference type="InterPro" id="IPR020846">
    <property type="entry name" value="MFS_dom"/>
</dbReference>
<dbReference type="PROSITE" id="PS50850">
    <property type="entry name" value="MFS"/>
    <property type="match status" value="1"/>
</dbReference>
<evidence type="ECO:0000256" key="4">
    <source>
        <dbReference type="SAM" id="Phobius"/>
    </source>
</evidence>
<dbReference type="GO" id="GO:0016020">
    <property type="term" value="C:membrane"/>
    <property type="evidence" value="ECO:0007669"/>
    <property type="project" value="UniProtKB-SubCell"/>
</dbReference>
<dbReference type="GO" id="GO:0022857">
    <property type="term" value="F:transmembrane transporter activity"/>
    <property type="evidence" value="ECO:0007669"/>
    <property type="project" value="InterPro"/>
</dbReference>
<dbReference type="AlphaFoldDB" id="A0A8H6REW2"/>
<reference evidence="6" key="1">
    <citation type="submission" date="2020-04" db="EMBL/GenBank/DDBJ databases">
        <title>Draft genome resource of the tomato pathogen Pseudocercospora fuligena.</title>
        <authorList>
            <person name="Zaccaron A."/>
        </authorList>
    </citation>
    <scope>NUCLEOTIDE SEQUENCE</scope>
    <source>
        <strain evidence="6">PF001</strain>
    </source>
</reference>
<feature type="compositionally biased region" description="Basic and acidic residues" evidence="3">
    <location>
        <begin position="1"/>
        <end position="10"/>
    </location>
</feature>
<accession>A0A8H6REW2</accession>
<feature type="region of interest" description="Disordered" evidence="3">
    <location>
        <begin position="1"/>
        <end position="56"/>
    </location>
</feature>
<keyword evidence="4" id="KW-0812">Transmembrane</keyword>
<keyword evidence="4" id="KW-0472">Membrane</keyword>
<feature type="transmembrane region" description="Helical" evidence="4">
    <location>
        <begin position="360"/>
        <end position="377"/>
    </location>
</feature>
<feature type="transmembrane region" description="Helical" evidence="4">
    <location>
        <begin position="139"/>
        <end position="163"/>
    </location>
</feature>
<feature type="compositionally biased region" description="Basic and acidic residues" evidence="3">
    <location>
        <begin position="36"/>
        <end position="48"/>
    </location>
</feature>
<feature type="transmembrane region" description="Helical" evidence="4">
    <location>
        <begin position="398"/>
        <end position="421"/>
    </location>
</feature>
<feature type="transmembrane region" description="Helical" evidence="4">
    <location>
        <begin position="169"/>
        <end position="190"/>
    </location>
</feature>
<dbReference type="SUPFAM" id="SSF103473">
    <property type="entry name" value="MFS general substrate transporter"/>
    <property type="match status" value="1"/>
</dbReference>